<dbReference type="Proteomes" id="UP001266305">
    <property type="component" value="Unassembled WGS sequence"/>
</dbReference>
<accession>A0ABQ9UFR6</accession>
<protein>
    <submittedName>
        <fullName evidence="2">Serine/threonine-protein kinase 17A</fullName>
    </submittedName>
</protein>
<organism evidence="2 3">
    <name type="scientific">Saguinus oedipus</name>
    <name type="common">Cotton-top tamarin</name>
    <name type="synonym">Oedipomidas oedipus</name>
    <dbReference type="NCBI Taxonomy" id="9490"/>
    <lineage>
        <taxon>Eukaryota</taxon>
        <taxon>Metazoa</taxon>
        <taxon>Chordata</taxon>
        <taxon>Craniata</taxon>
        <taxon>Vertebrata</taxon>
        <taxon>Euteleostomi</taxon>
        <taxon>Mammalia</taxon>
        <taxon>Eutheria</taxon>
        <taxon>Euarchontoglires</taxon>
        <taxon>Primates</taxon>
        <taxon>Haplorrhini</taxon>
        <taxon>Platyrrhini</taxon>
        <taxon>Cebidae</taxon>
        <taxon>Callitrichinae</taxon>
        <taxon>Saguinus</taxon>
    </lineage>
</organism>
<gene>
    <name evidence="2" type="primary">STK17A_1</name>
    <name evidence="2" type="ORF">P7K49_024961</name>
</gene>
<dbReference type="EMBL" id="JASSZA010000012">
    <property type="protein sequence ID" value="KAK2095927.1"/>
    <property type="molecule type" value="Genomic_DNA"/>
</dbReference>
<evidence type="ECO:0000313" key="2">
    <source>
        <dbReference type="EMBL" id="KAK2095927.1"/>
    </source>
</evidence>
<keyword evidence="2" id="KW-0418">Kinase</keyword>
<name>A0ABQ9UFR6_SAGOE</name>
<feature type="non-terminal residue" evidence="2">
    <location>
        <position position="68"/>
    </location>
</feature>
<sequence>MIPLEKPDSGGSSPSATSGSGRAGRGLSGPRPPPPPPQARGLLTEIRAAVRTEPFQDGYSLCPGRELG</sequence>
<keyword evidence="2" id="KW-0808">Transferase</keyword>
<reference evidence="2 3" key="1">
    <citation type="submission" date="2023-05" db="EMBL/GenBank/DDBJ databases">
        <title>B98-5 Cell Line De Novo Hybrid Assembly: An Optical Mapping Approach.</title>
        <authorList>
            <person name="Kananen K."/>
            <person name="Auerbach J.A."/>
            <person name="Kautto E."/>
            <person name="Blachly J.S."/>
        </authorList>
    </citation>
    <scope>NUCLEOTIDE SEQUENCE [LARGE SCALE GENOMIC DNA]</scope>
    <source>
        <strain evidence="2">B95-8</strain>
        <tissue evidence="2">Cell line</tissue>
    </source>
</reference>
<feature type="region of interest" description="Disordered" evidence="1">
    <location>
        <begin position="1"/>
        <end position="41"/>
    </location>
</feature>
<keyword evidence="3" id="KW-1185">Reference proteome</keyword>
<evidence type="ECO:0000256" key="1">
    <source>
        <dbReference type="SAM" id="MobiDB-lite"/>
    </source>
</evidence>
<feature type="compositionally biased region" description="Low complexity" evidence="1">
    <location>
        <begin position="9"/>
        <end position="20"/>
    </location>
</feature>
<dbReference type="GO" id="GO:0016301">
    <property type="term" value="F:kinase activity"/>
    <property type="evidence" value="ECO:0007669"/>
    <property type="project" value="UniProtKB-KW"/>
</dbReference>
<comment type="caution">
    <text evidence="2">The sequence shown here is derived from an EMBL/GenBank/DDBJ whole genome shotgun (WGS) entry which is preliminary data.</text>
</comment>
<proteinExistence type="predicted"/>
<evidence type="ECO:0000313" key="3">
    <source>
        <dbReference type="Proteomes" id="UP001266305"/>
    </source>
</evidence>